<organism evidence="1 2">
    <name type="scientific">Haematobacter genomosp. 1</name>
    <dbReference type="NCBI Taxonomy" id="366618"/>
    <lineage>
        <taxon>Bacteria</taxon>
        <taxon>Pseudomonadati</taxon>
        <taxon>Pseudomonadota</taxon>
        <taxon>Alphaproteobacteria</taxon>
        <taxon>Rhodobacterales</taxon>
        <taxon>Paracoccaceae</taxon>
        <taxon>Haematobacter</taxon>
    </lineage>
</organism>
<dbReference type="OrthoDB" id="7726947at2"/>
<dbReference type="Proteomes" id="UP000196878">
    <property type="component" value="Unassembled WGS sequence"/>
</dbReference>
<reference evidence="1 2" key="1">
    <citation type="submission" date="2016-12" db="EMBL/GenBank/DDBJ databases">
        <title>Comparison of Traditional DNA-DNA Hybridization with In Silico Genomic Analysis.</title>
        <authorList>
            <person name="Nicholson A.C."/>
            <person name="Humrighouse B.W."/>
            <person name="Graziano J."/>
            <person name="Lasker B."/>
            <person name="Whitney A.M."/>
            <person name="Mcquiston J.R."/>
        </authorList>
    </citation>
    <scope>NUCLEOTIDE SEQUENCE [LARGE SCALE GENOMIC DNA]</scope>
    <source>
        <strain evidence="1 2">H2240</strain>
    </source>
</reference>
<gene>
    <name evidence="1" type="ORF">CDV49_15290</name>
</gene>
<proteinExistence type="predicted"/>
<protein>
    <submittedName>
        <fullName evidence="1">Uncharacterized protein</fullName>
    </submittedName>
</protein>
<dbReference type="EMBL" id="NIPW01000029">
    <property type="protein sequence ID" value="OWJ76173.1"/>
    <property type="molecule type" value="Genomic_DNA"/>
</dbReference>
<name>A0A212A8M5_9RHOB</name>
<comment type="caution">
    <text evidence="1">The sequence shown here is derived from an EMBL/GenBank/DDBJ whole genome shotgun (WGS) entry which is preliminary data.</text>
</comment>
<accession>A0A212A8M5</accession>
<sequence>MTNHDMTFSSPTQVYWTCAALLGGRAIGHGDEIAEVNGWRLAAIVWRLKHYYGWPIDTDYIGPENHARYKLAVGCDRSKLRLPPSARRLAEGAA</sequence>
<dbReference type="RefSeq" id="WP_088216286.1">
    <property type="nucleotide sequence ID" value="NZ_NIPW01000029.1"/>
</dbReference>
<evidence type="ECO:0000313" key="1">
    <source>
        <dbReference type="EMBL" id="OWJ76173.1"/>
    </source>
</evidence>
<dbReference type="AlphaFoldDB" id="A0A212A8M5"/>
<keyword evidence="2" id="KW-1185">Reference proteome</keyword>
<evidence type="ECO:0000313" key="2">
    <source>
        <dbReference type="Proteomes" id="UP000196878"/>
    </source>
</evidence>